<accession>A0A0N8PSL2</accession>
<dbReference type="InterPro" id="IPR051533">
    <property type="entry name" value="WaaL-like"/>
</dbReference>
<dbReference type="Proteomes" id="UP000050509">
    <property type="component" value="Unassembled WGS sequence"/>
</dbReference>
<evidence type="ECO:0000313" key="2">
    <source>
        <dbReference type="EMBL" id="KPV53037.1"/>
    </source>
</evidence>
<evidence type="ECO:0000313" key="3">
    <source>
        <dbReference type="Proteomes" id="UP000050509"/>
    </source>
</evidence>
<gene>
    <name evidence="2" type="ORF">SE17_11940</name>
</gene>
<dbReference type="AlphaFoldDB" id="A0A0N8PSL2"/>
<feature type="transmembrane region" description="Helical" evidence="1">
    <location>
        <begin position="240"/>
        <end position="259"/>
    </location>
</feature>
<dbReference type="PANTHER" id="PTHR37422:SF13">
    <property type="entry name" value="LIPOPOLYSACCHARIDE BIOSYNTHESIS PROTEIN PA4999-RELATED"/>
    <property type="match status" value="1"/>
</dbReference>
<keyword evidence="1" id="KW-0812">Transmembrane</keyword>
<reference evidence="2 3" key="1">
    <citation type="submission" date="2015-09" db="EMBL/GenBank/DDBJ databases">
        <title>Draft genome sequence of Kouleothrix aurantiaca JCM 19913.</title>
        <authorList>
            <person name="Hemp J."/>
        </authorList>
    </citation>
    <scope>NUCLEOTIDE SEQUENCE [LARGE SCALE GENOMIC DNA]</scope>
    <source>
        <strain evidence="2 3">COM-B</strain>
    </source>
</reference>
<keyword evidence="1" id="KW-1133">Transmembrane helix</keyword>
<proteinExistence type="predicted"/>
<comment type="caution">
    <text evidence="2">The sequence shown here is derived from an EMBL/GenBank/DDBJ whole genome shotgun (WGS) entry which is preliminary data.</text>
</comment>
<sequence length="275" mass="29247">MPARRARLTALEILVGMALALAIFQFGYAPLPALVGMAVFGALALLRPDLALLAVPLTVPLYLIPASIAGVRAQGFVLPLHEAALLVTAAATIARAGWDLARGNARTPRPVFARMAREFAPHALFLLAGLLGVALAVARGPALLEFRRLIAEPLLFYALARHQLRAARASSDDAPPLIAALVLAGALVGLLALLQYAGLDLVPFFGQKQCFAPDGGPCSNIVVDGGLRRVQSVYGHPNNLGLFLGRVWPLAAVLTLAAWPRRNTRDFWLWLLAAL</sequence>
<feature type="non-terminal residue" evidence="2">
    <location>
        <position position="275"/>
    </location>
</feature>
<organism evidence="2 3">
    <name type="scientific">Kouleothrix aurantiaca</name>
    <dbReference type="NCBI Taxonomy" id="186479"/>
    <lineage>
        <taxon>Bacteria</taxon>
        <taxon>Bacillati</taxon>
        <taxon>Chloroflexota</taxon>
        <taxon>Chloroflexia</taxon>
        <taxon>Chloroflexales</taxon>
        <taxon>Roseiflexineae</taxon>
        <taxon>Roseiflexaceae</taxon>
        <taxon>Kouleothrix</taxon>
    </lineage>
</organism>
<dbReference type="PANTHER" id="PTHR37422">
    <property type="entry name" value="TEICHURONIC ACID BIOSYNTHESIS PROTEIN TUAE"/>
    <property type="match status" value="1"/>
</dbReference>
<feature type="transmembrane region" description="Helical" evidence="1">
    <location>
        <begin position="9"/>
        <end position="28"/>
    </location>
</feature>
<evidence type="ECO:0000256" key="1">
    <source>
        <dbReference type="SAM" id="Phobius"/>
    </source>
</evidence>
<protein>
    <submittedName>
        <fullName evidence="2">Uncharacterized protein</fullName>
    </submittedName>
</protein>
<keyword evidence="1" id="KW-0472">Membrane</keyword>
<keyword evidence="3" id="KW-1185">Reference proteome</keyword>
<feature type="transmembrane region" description="Helical" evidence="1">
    <location>
        <begin position="118"/>
        <end position="138"/>
    </location>
</feature>
<dbReference type="EMBL" id="LJCR01000358">
    <property type="protein sequence ID" value="KPV53037.1"/>
    <property type="molecule type" value="Genomic_DNA"/>
</dbReference>
<feature type="transmembrane region" description="Helical" evidence="1">
    <location>
        <begin position="34"/>
        <end position="64"/>
    </location>
</feature>
<feature type="transmembrane region" description="Helical" evidence="1">
    <location>
        <begin position="76"/>
        <end position="98"/>
    </location>
</feature>
<feature type="transmembrane region" description="Helical" evidence="1">
    <location>
        <begin position="177"/>
        <end position="197"/>
    </location>
</feature>
<name>A0A0N8PSL2_9CHLR</name>